<comment type="caution">
    <text evidence="1">The sequence shown here is derived from an EMBL/GenBank/DDBJ whole genome shotgun (WGS) entry which is preliminary data.</text>
</comment>
<dbReference type="Proteomes" id="UP000253941">
    <property type="component" value="Unassembled WGS sequence"/>
</dbReference>
<protein>
    <submittedName>
        <fullName evidence="1">Uncharacterized protein</fullName>
    </submittedName>
</protein>
<evidence type="ECO:0000313" key="1">
    <source>
        <dbReference type="EMBL" id="RDD63359.1"/>
    </source>
</evidence>
<dbReference type="AlphaFoldDB" id="A0A369TDG5"/>
<dbReference type="EMBL" id="QPMH01000002">
    <property type="protein sequence ID" value="RDD63359.1"/>
    <property type="molecule type" value="Genomic_DNA"/>
</dbReference>
<name>A0A369TDG5_9PROT</name>
<evidence type="ECO:0000313" key="2">
    <source>
        <dbReference type="Proteomes" id="UP000253941"/>
    </source>
</evidence>
<sequence>MTADGLRRMFGDELTELPARRVYKNAYAELALLRTDFLGVTFDVYFQMNAETDRLQQVLLETGRRRAGPQDFSDLLRRLRNNYDNETKLCLDRLSDGSPAGGEAVWRLPSTTVHAVFMEFYTRGMAFDDPNRDRDPLVPHYKTRRNNPRFLPRRIVLRYHPTARTDLMGERCRPAD</sequence>
<gene>
    <name evidence="1" type="ORF">DRB17_02635</name>
</gene>
<proteinExistence type="predicted"/>
<reference evidence="1 2" key="1">
    <citation type="submission" date="2018-07" db="EMBL/GenBank/DDBJ databases">
        <title>Venubactetium sediminum gen. nov., sp. nov., isolated from a marine solar saltern.</title>
        <authorList>
            <person name="Wang S."/>
        </authorList>
    </citation>
    <scope>NUCLEOTIDE SEQUENCE [LARGE SCALE GENOMIC DNA]</scope>
    <source>
        <strain evidence="1 2">WD2A32</strain>
    </source>
</reference>
<organism evidence="1 2">
    <name type="scientific">Ferruginivarius sediminum</name>
    <dbReference type="NCBI Taxonomy" id="2661937"/>
    <lineage>
        <taxon>Bacteria</taxon>
        <taxon>Pseudomonadati</taxon>
        <taxon>Pseudomonadota</taxon>
        <taxon>Alphaproteobacteria</taxon>
        <taxon>Rhodospirillales</taxon>
        <taxon>Rhodospirillaceae</taxon>
        <taxon>Ferruginivarius</taxon>
    </lineage>
</organism>
<accession>A0A369TDG5</accession>
<keyword evidence="2" id="KW-1185">Reference proteome</keyword>